<evidence type="ECO:0000313" key="4">
    <source>
        <dbReference type="WBParaSite" id="HPLM_0001587701-mRNA-1"/>
    </source>
</evidence>
<dbReference type="STRING" id="6290.A0A0N4WVY4"/>
<sequence length="138" mass="15172">MQGSSVFQLSRKHHTSCCFKTGYPTKTNISQPANSSTALTPSSKNKGKPRPKTQPASAINNQEEHDQGATVLHNKETVKPVAELQPRDGNPETFLPVGKLTAVDPVTRKLKEIAVLLESGAEFSFIDSDWHSSYTYPY</sequence>
<proteinExistence type="predicted"/>
<evidence type="ECO:0000256" key="1">
    <source>
        <dbReference type="SAM" id="MobiDB-lite"/>
    </source>
</evidence>
<accession>A0A0N4WVY4</accession>
<keyword evidence="3" id="KW-1185">Reference proteome</keyword>
<evidence type="ECO:0000313" key="3">
    <source>
        <dbReference type="Proteomes" id="UP000268014"/>
    </source>
</evidence>
<gene>
    <name evidence="2" type="ORF">HPLM_LOCUS15869</name>
</gene>
<organism evidence="4">
    <name type="scientific">Haemonchus placei</name>
    <name type="common">Barber's pole worm</name>
    <dbReference type="NCBI Taxonomy" id="6290"/>
    <lineage>
        <taxon>Eukaryota</taxon>
        <taxon>Metazoa</taxon>
        <taxon>Ecdysozoa</taxon>
        <taxon>Nematoda</taxon>
        <taxon>Chromadorea</taxon>
        <taxon>Rhabditida</taxon>
        <taxon>Rhabditina</taxon>
        <taxon>Rhabditomorpha</taxon>
        <taxon>Strongyloidea</taxon>
        <taxon>Trichostrongylidae</taxon>
        <taxon>Haemonchus</taxon>
    </lineage>
</organism>
<name>A0A0N4WVY4_HAEPC</name>
<protein>
    <submittedName>
        <fullName evidence="4">Reverse transcriptase domain-containing protein</fullName>
    </submittedName>
</protein>
<feature type="region of interest" description="Disordered" evidence="1">
    <location>
        <begin position="1"/>
        <end position="68"/>
    </location>
</feature>
<evidence type="ECO:0000313" key="2">
    <source>
        <dbReference type="EMBL" id="VDO58126.1"/>
    </source>
</evidence>
<dbReference type="WBParaSite" id="HPLM_0001587701-mRNA-1">
    <property type="protein sequence ID" value="HPLM_0001587701-mRNA-1"/>
    <property type="gene ID" value="HPLM_0001587701"/>
</dbReference>
<dbReference type="EMBL" id="UZAF01019166">
    <property type="protein sequence ID" value="VDO58126.1"/>
    <property type="molecule type" value="Genomic_DNA"/>
</dbReference>
<reference evidence="2 3" key="2">
    <citation type="submission" date="2018-11" db="EMBL/GenBank/DDBJ databases">
        <authorList>
            <consortium name="Pathogen Informatics"/>
        </authorList>
    </citation>
    <scope>NUCLEOTIDE SEQUENCE [LARGE SCALE GENOMIC DNA]</scope>
    <source>
        <strain evidence="2 3">MHpl1</strain>
    </source>
</reference>
<dbReference type="Proteomes" id="UP000268014">
    <property type="component" value="Unassembled WGS sequence"/>
</dbReference>
<reference evidence="4" key="1">
    <citation type="submission" date="2017-02" db="UniProtKB">
        <authorList>
            <consortium name="WormBaseParasite"/>
        </authorList>
    </citation>
    <scope>IDENTIFICATION</scope>
</reference>
<feature type="compositionally biased region" description="Polar residues" evidence="1">
    <location>
        <begin position="24"/>
        <end position="44"/>
    </location>
</feature>
<dbReference type="AlphaFoldDB" id="A0A0N4WVY4"/>
<dbReference type="OrthoDB" id="5905988at2759"/>